<dbReference type="EMBL" id="JAGFBS010000025">
    <property type="protein sequence ID" value="KAG6372793.1"/>
    <property type="molecule type" value="Genomic_DNA"/>
</dbReference>
<organism evidence="2 3">
    <name type="scientific">Boletus reticuloceps</name>
    <dbReference type="NCBI Taxonomy" id="495285"/>
    <lineage>
        <taxon>Eukaryota</taxon>
        <taxon>Fungi</taxon>
        <taxon>Dikarya</taxon>
        <taxon>Basidiomycota</taxon>
        <taxon>Agaricomycotina</taxon>
        <taxon>Agaricomycetes</taxon>
        <taxon>Agaricomycetidae</taxon>
        <taxon>Boletales</taxon>
        <taxon>Boletineae</taxon>
        <taxon>Boletaceae</taxon>
        <taxon>Boletoideae</taxon>
        <taxon>Boletus</taxon>
    </lineage>
</organism>
<comment type="caution">
    <text evidence="2">The sequence shown here is derived from an EMBL/GenBank/DDBJ whole genome shotgun (WGS) entry which is preliminary data.</text>
</comment>
<keyword evidence="3" id="KW-1185">Reference proteome</keyword>
<reference evidence="2" key="1">
    <citation type="submission" date="2021-03" db="EMBL/GenBank/DDBJ databases">
        <title>Evolutionary innovations through gain and loss of genes in the ectomycorrhizal Boletales.</title>
        <authorList>
            <person name="Wu G."/>
            <person name="Miyauchi S."/>
            <person name="Morin E."/>
            <person name="Yang Z.-L."/>
            <person name="Xu J."/>
            <person name="Martin F.M."/>
        </authorList>
    </citation>
    <scope>NUCLEOTIDE SEQUENCE</scope>
    <source>
        <strain evidence="2">BR01</strain>
    </source>
</reference>
<evidence type="ECO:0000313" key="3">
    <source>
        <dbReference type="Proteomes" id="UP000683000"/>
    </source>
</evidence>
<name>A0A8I2YK94_9AGAM</name>
<protein>
    <recommendedName>
        <fullName evidence="1">DUF6593 domain-containing protein</fullName>
    </recommendedName>
</protein>
<dbReference type="AlphaFoldDB" id="A0A8I2YK94"/>
<dbReference type="Proteomes" id="UP000683000">
    <property type="component" value="Unassembled WGS sequence"/>
</dbReference>
<accession>A0A8I2YK94</accession>
<proteinExistence type="predicted"/>
<feature type="domain" description="DUF6593" evidence="1">
    <location>
        <begin position="3"/>
        <end position="158"/>
    </location>
</feature>
<dbReference type="OrthoDB" id="3360976at2759"/>
<evidence type="ECO:0000259" key="1">
    <source>
        <dbReference type="Pfam" id="PF20236"/>
    </source>
</evidence>
<dbReference type="Pfam" id="PF20236">
    <property type="entry name" value="DUF6593"/>
    <property type="match status" value="1"/>
</dbReference>
<dbReference type="InterPro" id="IPR046528">
    <property type="entry name" value="DUF6593"/>
</dbReference>
<gene>
    <name evidence="2" type="ORF">JVT61DRAFT_7195</name>
</gene>
<evidence type="ECO:0000313" key="2">
    <source>
        <dbReference type="EMBL" id="KAG6372793.1"/>
    </source>
</evidence>
<sequence length="170" mass="19560">MGTTTIQKIVLDVDPADTMHDQFEVMGEIEWRVRIVDVPHQRLSNTVQWFPPSAWDLGTVCGILGNHLAESVVLMFAQRAPLSKRTFKGPDGRPYRWDLQFRVVLFRDGGAETEVARYHRGSPGIIEPKKQPFLDVDSGVTDMLDLIILTFVYVEKLRGDRERAIRHSWW</sequence>